<feature type="transmembrane region" description="Helical" evidence="1">
    <location>
        <begin position="18"/>
        <end position="35"/>
    </location>
</feature>
<organism evidence="2 3">
    <name type="scientific">Paenibacillus montanisoli</name>
    <dbReference type="NCBI Taxonomy" id="2081970"/>
    <lineage>
        <taxon>Bacteria</taxon>
        <taxon>Bacillati</taxon>
        <taxon>Bacillota</taxon>
        <taxon>Bacilli</taxon>
        <taxon>Bacillales</taxon>
        <taxon>Paenibacillaceae</taxon>
        <taxon>Paenibacillus</taxon>
    </lineage>
</organism>
<evidence type="ECO:0008006" key="4">
    <source>
        <dbReference type="Google" id="ProtNLM"/>
    </source>
</evidence>
<dbReference type="AlphaFoldDB" id="A0A328UBW5"/>
<evidence type="ECO:0000313" key="2">
    <source>
        <dbReference type="EMBL" id="RAP77486.1"/>
    </source>
</evidence>
<gene>
    <name evidence="2" type="ORF">DL346_03120</name>
</gene>
<comment type="caution">
    <text evidence="2">The sequence shown here is derived from an EMBL/GenBank/DDBJ whole genome shotgun (WGS) entry which is preliminary data.</text>
</comment>
<name>A0A328UBW5_9BACL</name>
<feature type="transmembrane region" description="Helical" evidence="1">
    <location>
        <begin position="128"/>
        <end position="148"/>
    </location>
</feature>
<dbReference type="Proteomes" id="UP000249260">
    <property type="component" value="Unassembled WGS sequence"/>
</dbReference>
<keyword evidence="3" id="KW-1185">Reference proteome</keyword>
<keyword evidence="1" id="KW-0812">Transmembrane</keyword>
<reference evidence="2 3" key="1">
    <citation type="submission" date="2018-06" db="EMBL/GenBank/DDBJ databases">
        <title>Paenibacillus montanisoli sp. nov., isolated from mountain area soil.</title>
        <authorList>
            <person name="Wu M."/>
        </authorList>
    </citation>
    <scope>NUCLEOTIDE SEQUENCE [LARGE SCALE GENOMIC DNA]</scope>
    <source>
        <strain evidence="2 3">RA17</strain>
    </source>
</reference>
<keyword evidence="1" id="KW-0472">Membrane</keyword>
<feature type="transmembrane region" description="Helical" evidence="1">
    <location>
        <begin position="164"/>
        <end position="180"/>
    </location>
</feature>
<feature type="transmembrane region" description="Helical" evidence="1">
    <location>
        <begin position="237"/>
        <end position="256"/>
    </location>
</feature>
<protein>
    <recommendedName>
        <fullName evidence="4">O-antigen ligase domain-containing protein</fullName>
    </recommendedName>
</protein>
<proteinExistence type="predicted"/>
<dbReference type="OrthoDB" id="1936666at2"/>
<feature type="transmembrane region" description="Helical" evidence="1">
    <location>
        <begin position="68"/>
        <end position="90"/>
    </location>
</feature>
<feature type="transmembrane region" description="Helical" evidence="1">
    <location>
        <begin position="96"/>
        <end position="116"/>
    </location>
</feature>
<sequence length="385" mass="43760">MQSLLVQERGLSYNQKKLFSVLLTCYLILKPFYIFNSGLPQFADAILMVMMFISMLKLERDTLRHNSFLSWGVVFLYYSVIVNVIWGILLGGKLGLAMNSIFYLFNLIVTIVFINVSLKLGKADFMKVLFYATGYSVLIQCALIPFFLQKNGIRTTLMFNNPNQLGYFGILSLAILLVTSPKLKLKPFFFFLSILASFALILISLSKAAIISGLLTIFLFLIFKTHNADIRKTKKYLLVLIIVLVTLVSLNAKIIVQSQFAQDVVARMDSIGHDNDDNLEGRGYDRIYNYPYYVFLGAGEGLVGRFNAHKEMHSTIGNILFSYGFVGLTLFAVFIYHAVSKLKFAMTYPLYTVLLFGLTHNGIRHTYLWLLLVLLFISKTNTEEE</sequence>
<dbReference type="EMBL" id="QLUW01000001">
    <property type="protein sequence ID" value="RAP77486.1"/>
    <property type="molecule type" value="Genomic_DNA"/>
</dbReference>
<evidence type="ECO:0000256" key="1">
    <source>
        <dbReference type="SAM" id="Phobius"/>
    </source>
</evidence>
<feature type="transmembrane region" description="Helical" evidence="1">
    <location>
        <begin position="351"/>
        <end position="377"/>
    </location>
</feature>
<feature type="transmembrane region" description="Helical" evidence="1">
    <location>
        <begin position="209"/>
        <end position="225"/>
    </location>
</feature>
<evidence type="ECO:0000313" key="3">
    <source>
        <dbReference type="Proteomes" id="UP000249260"/>
    </source>
</evidence>
<dbReference type="RefSeq" id="WP_112880609.1">
    <property type="nucleotide sequence ID" value="NZ_QLUW01000001.1"/>
</dbReference>
<keyword evidence="1" id="KW-1133">Transmembrane helix</keyword>
<feature type="transmembrane region" description="Helical" evidence="1">
    <location>
        <begin position="320"/>
        <end position="339"/>
    </location>
</feature>
<accession>A0A328UBW5</accession>
<feature type="transmembrane region" description="Helical" evidence="1">
    <location>
        <begin position="290"/>
        <end position="308"/>
    </location>
</feature>